<organism evidence="3">
    <name type="scientific">Gaeumannomyces tritici (strain R3-111a-1)</name>
    <name type="common">Wheat and barley take-all root rot fungus</name>
    <name type="synonym">Gaeumannomyces graminis var. tritici</name>
    <dbReference type="NCBI Taxonomy" id="644352"/>
    <lineage>
        <taxon>Eukaryota</taxon>
        <taxon>Fungi</taxon>
        <taxon>Dikarya</taxon>
        <taxon>Ascomycota</taxon>
        <taxon>Pezizomycotina</taxon>
        <taxon>Sordariomycetes</taxon>
        <taxon>Sordariomycetidae</taxon>
        <taxon>Magnaporthales</taxon>
        <taxon>Magnaporthaceae</taxon>
        <taxon>Gaeumannomyces</taxon>
    </lineage>
</organism>
<evidence type="ECO:0000256" key="1">
    <source>
        <dbReference type="SAM" id="MobiDB-lite"/>
    </source>
</evidence>
<dbReference type="EnsemblFungi" id="EJT68273">
    <property type="protein sequence ID" value="EJT68273"/>
    <property type="gene ID" value="GGTG_14146"/>
</dbReference>
<feature type="compositionally biased region" description="Low complexity" evidence="1">
    <location>
        <begin position="129"/>
        <end position="155"/>
    </location>
</feature>
<dbReference type="AlphaFoldDB" id="J3PKS9"/>
<reference evidence="5" key="1">
    <citation type="submission" date="2010-07" db="EMBL/GenBank/DDBJ databases">
        <title>The genome sequence of Gaeumannomyces graminis var. tritici strain R3-111a-1.</title>
        <authorList>
            <consortium name="The Broad Institute Genome Sequencing Platform"/>
            <person name="Ma L.-J."/>
            <person name="Dead R."/>
            <person name="Young S."/>
            <person name="Zeng Q."/>
            <person name="Koehrsen M."/>
            <person name="Alvarado L."/>
            <person name="Berlin A."/>
            <person name="Chapman S.B."/>
            <person name="Chen Z."/>
            <person name="Freedman E."/>
            <person name="Gellesch M."/>
            <person name="Goldberg J."/>
            <person name="Griggs A."/>
            <person name="Gujja S."/>
            <person name="Heilman E.R."/>
            <person name="Heiman D."/>
            <person name="Hepburn T."/>
            <person name="Howarth C."/>
            <person name="Jen D."/>
            <person name="Larson L."/>
            <person name="Mehta T."/>
            <person name="Neiman D."/>
            <person name="Pearson M."/>
            <person name="Roberts A."/>
            <person name="Saif S."/>
            <person name="Shea T."/>
            <person name="Shenoy N."/>
            <person name="Sisk P."/>
            <person name="Stolte C."/>
            <person name="Sykes S."/>
            <person name="Walk T."/>
            <person name="White J."/>
            <person name="Yandava C."/>
            <person name="Haas B."/>
            <person name="Nusbaum C."/>
            <person name="Birren B."/>
        </authorList>
    </citation>
    <scope>NUCLEOTIDE SEQUENCE [LARGE SCALE GENOMIC DNA]</scope>
    <source>
        <strain evidence="5">R3-111a-1</strain>
    </source>
</reference>
<reference evidence="4" key="5">
    <citation type="submission" date="2018-04" db="UniProtKB">
        <authorList>
            <consortium name="EnsemblFungi"/>
        </authorList>
    </citation>
    <scope>IDENTIFICATION</scope>
    <source>
        <strain evidence="4">R3-111a-1</strain>
    </source>
</reference>
<sequence length="237" mass="23972">MRRCLLAGAGARAGHAPIRVQCLRHATTTTTATTATTATKKKTAATPKKAKQADSTKAAVPTPVPAKKAAGPGPARTAPVQTSVSAAAPVKKTPQPSPGPVKTEAAAQPKVKAAGPTSVPPVAKPGPSTVAGAAAAPMRAATIQTATTSQHAAAARPPKSPAQTPTRPSARVGADTASKEYKRARWSYTGAVVGVPLLLVTSYFLYDRLILGNERLNTSRSSPPPIEEPASASEDGA</sequence>
<gene>
    <name evidence="4" type="primary">20354604</name>
    <name evidence="3" type="ORF">GGTG_14146</name>
</gene>
<dbReference type="GeneID" id="20354604"/>
<dbReference type="HOGENOM" id="CLU_1195086_0_0_1"/>
<keyword evidence="5" id="KW-1185">Reference proteome</keyword>
<evidence type="ECO:0000313" key="4">
    <source>
        <dbReference type="EnsemblFungi" id="EJT68273"/>
    </source>
</evidence>
<evidence type="ECO:0000313" key="3">
    <source>
        <dbReference type="EMBL" id="EJT68273.1"/>
    </source>
</evidence>
<protein>
    <submittedName>
        <fullName evidence="3 4">Uncharacterized protein</fullName>
    </submittedName>
</protein>
<dbReference type="Proteomes" id="UP000006039">
    <property type="component" value="Unassembled WGS sequence"/>
</dbReference>
<keyword evidence="2" id="KW-0812">Transmembrane</keyword>
<dbReference type="EMBL" id="GL385548">
    <property type="protein sequence ID" value="EJT68273.1"/>
    <property type="molecule type" value="Genomic_DNA"/>
</dbReference>
<feature type="region of interest" description="Disordered" evidence="1">
    <location>
        <begin position="28"/>
        <end position="175"/>
    </location>
</feature>
<dbReference type="eggNOG" id="ENOG502RMQX">
    <property type="taxonomic scope" value="Eukaryota"/>
</dbReference>
<dbReference type="RefSeq" id="XP_009230338.1">
    <property type="nucleotide sequence ID" value="XM_009232074.1"/>
</dbReference>
<evidence type="ECO:0000256" key="2">
    <source>
        <dbReference type="SAM" id="Phobius"/>
    </source>
</evidence>
<evidence type="ECO:0000313" key="5">
    <source>
        <dbReference type="Proteomes" id="UP000006039"/>
    </source>
</evidence>
<dbReference type="STRING" id="644352.J3PKS9"/>
<keyword evidence="2" id="KW-1133">Transmembrane helix</keyword>
<proteinExistence type="predicted"/>
<name>J3PKS9_GAET3</name>
<accession>J3PKS9</accession>
<feature type="compositionally biased region" description="Low complexity" evidence="1">
    <location>
        <begin position="228"/>
        <end position="237"/>
    </location>
</feature>
<reference evidence="3" key="3">
    <citation type="submission" date="2010-09" db="EMBL/GenBank/DDBJ databases">
        <title>Annotation of Gaeumannomyces graminis var. tritici R3-111a-1.</title>
        <authorList>
            <consortium name="The Broad Institute Genome Sequencing Platform"/>
            <person name="Ma L.-J."/>
            <person name="Dead R."/>
            <person name="Young S.K."/>
            <person name="Zeng Q."/>
            <person name="Gargeya S."/>
            <person name="Fitzgerald M."/>
            <person name="Haas B."/>
            <person name="Abouelleil A."/>
            <person name="Alvarado L."/>
            <person name="Arachchi H.M."/>
            <person name="Berlin A."/>
            <person name="Brown A."/>
            <person name="Chapman S.B."/>
            <person name="Chen Z."/>
            <person name="Dunbar C."/>
            <person name="Freedman E."/>
            <person name="Gearin G."/>
            <person name="Gellesch M."/>
            <person name="Goldberg J."/>
            <person name="Griggs A."/>
            <person name="Gujja S."/>
            <person name="Heiman D."/>
            <person name="Howarth C."/>
            <person name="Larson L."/>
            <person name="Lui A."/>
            <person name="MacDonald P.J.P."/>
            <person name="Mehta T."/>
            <person name="Montmayeur A."/>
            <person name="Murphy C."/>
            <person name="Neiman D."/>
            <person name="Pearson M."/>
            <person name="Priest M."/>
            <person name="Roberts A."/>
            <person name="Saif S."/>
            <person name="Shea T."/>
            <person name="Shenoy N."/>
            <person name="Sisk P."/>
            <person name="Stolte C."/>
            <person name="Sykes S."/>
            <person name="Yandava C."/>
            <person name="Wortman J."/>
            <person name="Nusbaum C."/>
            <person name="Birren B."/>
        </authorList>
    </citation>
    <scope>NUCLEOTIDE SEQUENCE</scope>
    <source>
        <strain evidence="3">R3-111a-1</strain>
    </source>
</reference>
<feature type="region of interest" description="Disordered" evidence="1">
    <location>
        <begin position="215"/>
        <end position="237"/>
    </location>
</feature>
<feature type="compositionally biased region" description="Low complexity" evidence="1">
    <location>
        <begin position="56"/>
        <end position="80"/>
    </location>
</feature>
<keyword evidence="2" id="KW-0472">Membrane</keyword>
<dbReference type="VEuPathDB" id="FungiDB:GGTG_14146"/>
<feature type="compositionally biased region" description="Low complexity" evidence="1">
    <location>
        <begin position="28"/>
        <end position="38"/>
    </location>
</feature>
<reference evidence="3" key="2">
    <citation type="submission" date="2010-07" db="EMBL/GenBank/DDBJ databases">
        <authorList>
            <consortium name="The Broad Institute Genome Sequencing Platform"/>
            <consortium name="Broad Institute Genome Sequencing Center for Infectious Disease"/>
            <person name="Ma L.-J."/>
            <person name="Dead R."/>
            <person name="Young S."/>
            <person name="Zeng Q."/>
            <person name="Koehrsen M."/>
            <person name="Alvarado L."/>
            <person name="Berlin A."/>
            <person name="Chapman S.B."/>
            <person name="Chen Z."/>
            <person name="Freedman E."/>
            <person name="Gellesch M."/>
            <person name="Goldberg J."/>
            <person name="Griggs A."/>
            <person name="Gujja S."/>
            <person name="Heilman E.R."/>
            <person name="Heiman D."/>
            <person name="Hepburn T."/>
            <person name="Howarth C."/>
            <person name="Jen D."/>
            <person name="Larson L."/>
            <person name="Mehta T."/>
            <person name="Neiman D."/>
            <person name="Pearson M."/>
            <person name="Roberts A."/>
            <person name="Saif S."/>
            <person name="Shea T."/>
            <person name="Shenoy N."/>
            <person name="Sisk P."/>
            <person name="Stolte C."/>
            <person name="Sykes S."/>
            <person name="Walk T."/>
            <person name="White J."/>
            <person name="Yandava C."/>
            <person name="Haas B."/>
            <person name="Nusbaum C."/>
            <person name="Birren B."/>
        </authorList>
    </citation>
    <scope>NUCLEOTIDE SEQUENCE</scope>
    <source>
        <strain evidence="3">R3-111a-1</strain>
    </source>
</reference>
<feature type="transmembrane region" description="Helical" evidence="2">
    <location>
        <begin position="186"/>
        <end position="206"/>
    </location>
</feature>
<reference evidence="4" key="4">
    <citation type="journal article" date="2015" name="G3 (Bethesda)">
        <title>Genome sequences of three phytopathogenic species of the Magnaporthaceae family of fungi.</title>
        <authorList>
            <person name="Okagaki L.H."/>
            <person name="Nunes C.C."/>
            <person name="Sailsbery J."/>
            <person name="Clay B."/>
            <person name="Brown D."/>
            <person name="John T."/>
            <person name="Oh Y."/>
            <person name="Young N."/>
            <person name="Fitzgerald M."/>
            <person name="Haas B.J."/>
            <person name="Zeng Q."/>
            <person name="Young S."/>
            <person name="Adiconis X."/>
            <person name="Fan L."/>
            <person name="Levin J.Z."/>
            <person name="Mitchell T.K."/>
            <person name="Okubara P.A."/>
            <person name="Farman M.L."/>
            <person name="Kohn L.M."/>
            <person name="Birren B."/>
            <person name="Ma L.-J."/>
            <person name="Dean R.A."/>
        </authorList>
    </citation>
    <scope>NUCLEOTIDE SEQUENCE</scope>
    <source>
        <strain evidence="4">R3-111a-1</strain>
    </source>
</reference>
<dbReference type="OrthoDB" id="3784821at2759"/>